<protein>
    <submittedName>
        <fullName evidence="1">Uncharacterized protein</fullName>
    </submittedName>
</protein>
<evidence type="ECO:0000313" key="2">
    <source>
        <dbReference type="Proteomes" id="UP001165960"/>
    </source>
</evidence>
<proteinExistence type="predicted"/>
<evidence type="ECO:0000313" key="1">
    <source>
        <dbReference type="EMBL" id="KAJ9062458.1"/>
    </source>
</evidence>
<comment type="caution">
    <text evidence="1">The sequence shown here is derived from an EMBL/GenBank/DDBJ whole genome shotgun (WGS) entry which is preliminary data.</text>
</comment>
<name>A0ACC2SJI3_9FUNG</name>
<gene>
    <name evidence="1" type="ORF">DSO57_1010481</name>
</gene>
<keyword evidence="2" id="KW-1185">Reference proteome</keyword>
<dbReference type="EMBL" id="QTSX02005005">
    <property type="protein sequence ID" value="KAJ9062458.1"/>
    <property type="molecule type" value="Genomic_DNA"/>
</dbReference>
<accession>A0ACC2SJI3</accession>
<organism evidence="1 2">
    <name type="scientific">Entomophthora muscae</name>
    <dbReference type="NCBI Taxonomy" id="34485"/>
    <lineage>
        <taxon>Eukaryota</taxon>
        <taxon>Fungi</taxon>
        <taxon>Fungi incertae sedis</taxon>
        <taxon>Zoopagomycota</taxon>
        <taxon>Entomophthoromycotina</taxon>
        <taxon>Entomophthoromycetes</taxon>
        <taxon>Entomophthorales</taxon>
        <taxon>Entomophthoraceae</taxon>
        <taxon>Entomophthora</taxon>
    </lineage>
</organism>
<sequence length="279" mass="30829">MYFLSFVGLVAGFNMPSLHRRDDSHLFGKNKFIRSAKQHYYDEDAITMKKTVCNTDLVPSSHGNPCFVIAAGDSDALITNSKKISEAEIEKHHSPELSLFNLLYWITSSSKAANQLIKDGVDFVVAVSEKGELCERVFLAPETLGNTIFGPAQITITNRQMETVTEGWSVGSSVSFSTSPFSPFGSFESRIDIDYHESIMTTATAALSRGFSAEEGKTCTPTLLMSSINCLPTKATVLLGKKGKEFKFYQTDIKETLVPIVQDKAEFFNSIYGCIDYSE</sequence>
<reference evidence="1" key="1">
    <citation type="submission" date="2022-04" db="EMBL/GenBank/DDBJ databases">
        <title>Genome of the entomopathogenic fungus Entomophthora muscae.</title>
        <authorList>
            <person name="Elya C."/>
            <person name="Lovett B.R."/>
            <person name="Lee E."/>
            <person name="Macias A.M."/>
            <person name="Hajek A.E."/>
            <person name="De Bivort B.L."/>
            <person name="Kasson M.T."/>
            <person name="De Fine Licht H.H."/>
            <person name="Stajich J.E."/>
        </authorList>
    </citation>
    <scope>NUCLEOTIDE SEQUENCE</scope>
    <source>
        <strain evidence="1">Berkeley</strain>
    </source>
</reference>
<dbReference type="Proteomes" id="UP001165960">
    <property type="component" value="Unassembled WGS sequence"/>
</dbReference>